<dbReference type="InterPro" id="IPR011047">
    <property type="entry name" value="Quinoprotein_ADH-like_sf"/>
</dbReference>
<dbReference type="GeneID" id="28818665"/>
<dbReference type="InParanoid" id="A0A194XL73"/>
<evidence type="ECO:0000313" key="1">
    <source>
        <dbReference type="EMBL" id="KUJ20844.1"/>
    </source>
</evidence>
<dbReference type="SUPFAM" id="SSF50998">
    <property type="entry name" value="Quinoprotein alcohol dehydrogenase-like"/>
    <property type="match status" value="1"/>
</dbReference>
<reference evidence="1 2" key="1">
    <citation type="submission" date="2015-10" db="EMBL/GenBank/DDBJ databases">
        <title>Full genome of DAOMC 229536 Phialocephala scopiformis, a fungal endophyte of spruce producing the potent anti-insectan compound rugulosin.</title>
        <authorList>
            <consortium name="DOE Joint Genome Institute"/>
            <person name="Walker A.K."/>
            <person name="Frasz S.L."/>
            <person name="Seifert K.A."/>
            <person name="Miller J.D."/>
            <person name="Mondo S.J."/>
            <person name="Labutti K."/>
            <person name="Lipzen A."/>
            <person name="Dockter R."/>
            <person name="Kennedy M."/>
            <person name="Grigoriev I.V."/>
            <person name="Spatafora J.W."/>
        </authorList>
    </citation>
    <scope>NUCLEOTIDE SEQUENCE [LARGE SCALE GENOMIC DNA]</scope>
    <source>
        <strain evidence="1 2">CBS 120377</strain>
    </source>
</reference>
<dbReference type="PANTHER" id="PTHR32303">
    <property type="entry name" value="QUINOPROTEIN ALCOHOL DEHYDROGENASE (CYTOCHROME C)"/>
    <property type="match status" value="1"/>
</dbReference>
<name>A0A194XL73_MOLSC</name>
<dbReference type="Gene3D" id="2.140.10.10">
    <property type="entry name" value="Quinoprotein alcohol dehydrogenase-like superfamily"/>
    <property type="match status" value="1"/>
</dbReference>
<feature type="non-terminal residue" evidence="1">
    <location>
        <position position="1"/>
    </location>
</feature>
<dbReference type="KEGG" id="psco:LY89DRAFT_578388"/>
<keyword evidence="2" id="KW-1185">Reference proteome</keyword>
<evidence type="ECO:0000313" key="2">
    <source>
        <dbReference type="Proteomes" id="UP000070700"/>
    </source>
</evidence>
<protein>
    <submittedName>
        <fullName evidence="1">Quino protein alcohol dehydrogenase-like protein</fullName>
    </submittedName>
</protein>
<gene>
    <name evidence="1" type="ORF">LY89DRAFT_578388</name>
</gene>
<dbReference type="InterPro" id="IPR018391">
    <property type="entry name" value="PQQ_b-propeller_rpt"/>
</dbReference>
<dbReference type="OrthoDB" id="416253at2759"/>
<dbReference type="STRING" id="149040.A0A194XL73"/>
<dbReference type="SMART" id="SM00564">
    <property type="entry name" value="PQQ"/>
    <property type="match status" value="3"/>
</dbReference>
<dbReference type="PANTHER" id="PTHR32303:SF10">
    <property type="entry name" value="OUTER MEMBRANE PROTEIN ASSEMBLY FACTOR BAMB"/>
    <property type="match status" value="1"/>
</dbReference>
<dbReference type="EMBL" id="KQ947409">
    <property type="protein sequence ID" value="KUJ20844.1"/>
    <property type="molecule type" value="Genomic_DNA"/>
</dbReference>
<accession>A0A194XL73</accession>
<sequence>INTANMSIVGGTSQLSSSESAFNEWSGWGANYYNNRWAQQNTAVSSSSIQSLTSHCTISYPIGLSATPVISGDAVYYPTWNGSFVALDYLRCQILWEINVTAIIASYSPITALQMDLMHPVSRTSPQVDGDIIFFGTLANALLVAVNRLTGEALGMVQVNPHPVAVVTMSPTLYNGKIFIGSSSYEANATPLPGYVCCTFVGNFAAFTFDPLTSKFQVLWNITMIPEAQAAMGWAGAGVWGSQPAIDAARGQVFIGTGNTYSIPEVIIACQNITQNISAVLKGYISDSCLPLSVWQESVMAIDIDLGVINWIHQLSPLDAFVAACGVPGIFPKNPVVCPHIEGPDADFGMAPAFVPGSRSTPQGKDTLVIGQKNGNLYAMSAETGYLFWTTTTSPNGDEGGLSWGIAVDDSLVYFTAINSQEKTFQLYPSNQMHNRSAYGATSLSDGTILWTVAMTGNVVNVLELDSNFHGGVAVQGDYVFCGTGYSFLSSGLPNGSLNVMRVQG</sequence>
<dbReference type="Proteomes" id="UP000070700">
    <property type="component" value="Unassembled WGS sequence"/>
</dbReference>
<dbReference type="RefSeq" id="XP_018075199.1">
    <property type="nucleotide sequence ID" value="XM_018208939.1"/>
</dbReference>
<dbReference type="AlphaFoldDB" id="A0A194XL73"/>
<dbReference type="Gene3D" id="2.40.10.480">
    <property type="match status" value="1"/>
</dbReference>
<proteinExistence type="predicted"/>
<organism evidence="1 2">
    <name type="scientific">Mollisia scopiformis</name>
    <name type="common">Conifer needle endophyte fungus</name>
    <name type="synonym">Phialocephala scopiformis</name>
    <dbReference type="NCBI Taxonomy" id="149040"/>
    <lineage>
        <taxon>Eukaryota</taxon>
        <taxon>Fungi</taxon>
        <taxon>Dikarya</taxon>
        <taxon>Ascomycota</taxon>
        <taxon>Pezizomycotina</taxon>
        <taxon>Leotiomycetes</taxon>
        <taxon>Helotiales</taxon>
        <taxon>Mollisiaceae</taxon>
        <taxon>Mollisia</taxon>
    </lineage>
</organism>